<reference evidence="1 2" key="1">
    <citation type="submission" date="2023-03" db="EMBL/GenBank/DDBJ databases">
        <title>High recombination rates correlate with genetic variation in Cardiocondyla obscurior ants.</title>
        <authorList>
            <person name="Errbii M."/>
        </authorList>
    </citation>
    <scope>NUCLEOTIDE SEQUENCE [LARGE SCALE GENOMIC DNA]</scope>
    <source>
        <strain evidence="1">Alpha-2009</strain>
        <tissue evidence="1">Whole body</tissue>
    </source>
</reference>
<organism evidence="1 2">
    <name type="scientific">Cardiocondyla obscurior</name>
    <dbReference type="NCBI Taxonomy" id="286306"/>
    <lineage>
        <taxon>Eukaryota</taxon>
        <taxon>Metazoa</taxon>
        <taxon>Ecdysozoa</taxon>
        <taxon>Arthropoda</taxon>
        <taxon>Hexapoda</taxon>
        <taxon>Insecta</taxon>
        <taxon>Pterygota</taxon>
        <taxon>Neoptera</taxon>
        <taxon>Endopterygota</taxon>
        <taxon>Hymenoptera</taxon>
        <taxon>Apocrita</taxon>
        <taxon>Aculeata</taxon>
        <taxon>Formicoidea</taxon>
        <taxon>Formicidae</taxon>
        <taxon>Myrmicinae</taxon>
        <taxon>Cardiocondyla</taxon>
    </lineage>
</organism>
<sequence length="77" mass="8489">MRSLVHLRAWQVQHTQRLAYLLLRVDDGEVLHAGAINLHLHPLPVAVRPDQGHVAAHVLGVPAGVHVRVLQARLVVP</sequence>
<gene>
    <name evidence="1" type="ORF">PUN28_016356</name>
</gene>
<keyword evidence="2" id="KW-1185">Reference proteome</keyword>
<dbReference type="Proteomes" id="UP001430953">
    <property type="component" value="Unassembled WGS sequence"/>
</dbReference>
<evidence type="ECO:0000313" key="2">
    <source>
        <dbReference type="Proteomes" id="UP001430953"/>
    </source>
</evidence>
<dbReference type="AlphaFoldDB" id="A0AAW2ES63"/>
<evidence type="ECO:0008006" key="3">
    <source>
        <dbReference type="Google" id="ProtNLM"/>
    </source>
</evidence>
<dbReference type="EMBL" id="JADYXP020000018">
    <property type="protein sequence ID" value="KAL0106618.1"/>
    <property type="molecule type" value="Genomic_DNA"/>
</dbReference>
<accession>A0AAW2ES63</accession>
<comment type="caution">
    <text evidence="1">The sequence shown here is derived from an EMBL/GenBank/DDBJ whole genome shotgun (WGS) entry which is preliminary data.</text>
</comment>
<protein>
    <recommendedName>
        <fullName evidence="3">Secreted protein</fullName>
    </recommendedName>
</protein>
<name>A0AAW2ES63_9HYME</name>
<proteinExistence type="predicted"/>
<evidence type="ECO:0000313" key="1">
    <source>
        <dbReference type="EMBL" id="KAL0106618.1"/>
    </source>
</evidence>